<dbReference type="SUPFAM" id="SSF81324">
    <property type="entry name" value="Voltage-gated potassium channels"/>
    <property type="match status" value="4"/>
</dbReference>
<dbReference type="InterPro" id="IPR005821">
    <property type="entry name" value="Ion_trans_dom"/>
</dbReference>
<feature type="transmembrane region" description="Helical" evidence="22">
    <location>
        <begin position="509"/>
        <end position="527"/>
    </location>
</feature>
<feature type="transmembrane region" description="Helical" evidence="22">
    <location>
        <begin position="1707"/>
        <end position="1730"/>
    </location>
</feature>
<feature type="transmembrane region" description="Helical" evidence="22">
    <location>
        <begin position="1163"/>
        <end position="1182"/>
    </location>
</feature>
<keyword evidence="15" id="KW-0325">Glycoprotein</keyword>
<dbReference type="GO" id="GO:0034702">
    <property type="term" value="C:monoatomic ion channel complex"/>
    <property type="evidence" value="ECO:0007669"/>
    <property type="project" value="UniProtKB-KW"/>
</dbReference>
<feature type="region of interest" description="Disordered" evidence="21">
    <location>
        <begin position="774"/>
        <end position="896"/>
    </location>
</feature>
<evidence type="ECO:0000256" key="21">
    <source>
        <dbReference type="SAM" id="MobiDB-lite"/>
    </source>
</evidence>
<dbReference type="GO" id="GO:0005245">
    <property type="term" value="F:voltage-gated calcium channel activity"/>
    <property type="evidence" value="ECO:0007669"/>
    <property type="project" value="UniProtKB-ARBA"/>
</dbReference>
<keyword evidence="25" id="KW-1185">Reference proteome</keyword>
<feature type="transmembrane region" description="Helical" evidence="22">
    <location>
        <begin position="1614"/>
        <end position="1632"/>
    </location>
</feature>
<feature type="compositionally biased region" description="Pro residues" evidence="21">
    <location>
        <begin position="882"/>
        <end position="896"/>
    </location>
</feature>
<evidence type="ECO:0000256" key="11">
    <source>
        <dbReference type="ARBA" id="ARBA00022989"/>
    </source>
</evidence>
<keyword evidence="8" id="KW-0677">Repeat</keyword>
<evidence type="ECO:0000256" key="18">
    <source>
        <dbReference type="PIRSR" id="PIRSR602077-1"/>
    </source>
</evidence>
<evidence type="ECO:0000256" key="15">
    <source>
        <dbReference type="ARBA" id="ARBA00023180"/>
    </source>
</evidence>
<evidence type="ECO:0000256" key="14">
    <source>
        <dbReference type="ARBA" id="ARBA00023157"/>
    </source>
</evidence>
<feature type="region of interest" description="Disordered" evidence="21">
    <location>
        <begin position="1"/>
        <end position="38"/>
    </location>
</feature>
<evidence type="ECO:0000313" key="25">
    <source>
        <dbReference type="Proteomes" id="UP001557470"/>
    </source>
</evidence>
<name>A0ABD0Y5Y6_UMBPY</name>
<organism evidence="24 25">
    <name type="scientific">Umbra pygmaea</name>
    <name type="common">Eastern mudminnow</name>
    <dbReference type="NCBI Taxonomy" id="75934"/>
    <lineage>
        <taxon>Eukaryota</taxon>
        <taxon>Metazoa</taxon>
        <taxon>Chordata</taxon>
        <taxon>Craniata</taxon>
        <taxon>Vertebrata</taxon>
        <taxon>Euteleostomi</taxon>
        <taxon>Actinopterygii</taxon>
        <taxon>Neopterygii</taxon>
        <taxon>Teleostei</taxon>
        <taxon>Protacanthopterygii</taxon>
        <taxon>Esociformes</taxon>
        <taxon>Umbridae</taxon>
        <taxon>Umbra</taxon>
    </lineage>
</organism>
<evidence type="ECO:0000256" key="19">
    <source>
        <dbReference type="RuleBase" id="RU003808"/>
    </source>
</evidence>
<proteinExistence type="inferred from homology"/>
<feature type="transmembrane region" description="Helical" evidence="22">
    <location>
        <begin position="1412"/>
        <end position="1437"/>
    </location>
</feature>
<keyword evidence="3" id="KW-0597">Phosphoprotein</keyword>
<dbReference type="FunFam" id="1.10.287.70:FF:000023">
    <property type="entry name" value="Voltage-dependent R-type calcium channel subunit alpha"/>
    <property type="match status" value="1"/>
</dbReference>
<evidence type="ECO:0000256" key="9">
    <source>
        <dbReference type="ARBA" id="ARBA00022837"/>
    </source>
</evidence>
<evidence type="ECO:0000256" key="2">
    <source>
        <dbReference type="ARBA" id="ARBA00022448"/>
    </source>
</evidence>
<dbReference type="InterPro" id="IPR031649">
    <property type="entry name" value="GPHH_dom"/>
</dbReference>
<evidence type="ECO:0000256" key="20">
    <source>
        <dbReference type="SAM" id="Coils"/>
    </source>
</evidence>
<feature type="region of interest" description="Disordered" evidence="21">
    <location>
        <begin position="937"/>
        <end position="1053"/>
    </location>
</feature>
<evidence type="ECO:0000256" key="10">
    <source>
        <dbReference type="ARBA" id="ARBA00022882"/>
    </source>
</evidence>
<feature type="transmembrane region" description="Helical" evidence="22">
    <location>
        <begin position="1552"/>
        <end position="1570"/>
    </location>
</feature>
<feature type="compositionally biased region" description="Low complexity" evidence="21">
    <location>
        <begin position="2134"/>
        <end position="2148"/>
    </location>
</feature>
<keyword evidence="11 22" id="KW-1133">Transmembrane helix</keyword>
<feature type="transmembrane region" description="Helical" evidence="22">
    <location>
        <begin position="609"/>
        <end position="631"/>
    </location>
</feature>
<comment type="similarity">
    <text evidence="19">Belongs to the calcium channel alpha-1 subunit (TC 1.A.1.11) family.</text>
</comment>
<dbReference type="GO" id="GO:0046872">
    <property type="term" value="F:metal ion binding"/>
    <property type="evidence" value="ECO:0007669"/>
    <property type="project" value="UniProtKB-KW"/>
</dbReference>
<evidence type="ECO:0000256" key="7">
    <source>
        <dbReference type="ARBA" id="ARBA00022723"/>
    </source>
</evidence>
<feature type="transmembrane region" description="Helical" evidence="22">
    <location>
        <begin position="484"/>
        <end position="503"/>
    </location>
</feature>
<feature type="region of interest" description="Disordered" evidence="21">
    <location>
        <begin position="2057"/>
        <end position="2170"/>
    </location>
</feature>
<sequence>MARFGDDVPGLLVSGDGGSERNRTREGPAMSTGGGVSPVFKQTKAQRARTMALYNPIPVRQNCFTVNRSLFIFGEDNIVRKYAKKVIEWPPFEYMILATIIANCIVLALEQHLPGDDKTPMSKRLEKTEPYFIGMFCLEAGIKVVALGFVFHKGSYLRNGWNVMDFIVVLSGILATAGAHMNIPVDLRTLRAVRVLRPLKLVSGIPSLQIVLKSIMKAMVPLLQIGLLLFFAILMFAIIGLEFYSGKLHNTCLPMPDIRENETVDKSESEFPCGVRKCPEKYACHDTWIGPNDGITQFDNILFAVLTVFQCITMEGWTTVLYNTNDALGPTWNCMYFIPLIIIGSFFVLNLVLGVLSGEFAKERERVENRRAFMKLRRQQQIERELNGYRAWIDRAEEVMLAEENKNSGTSALDVLKRATIKRRGPDAGHRGPGDEHYGDITSVGSPMVRASIRSAKRGPTAYFKRKERLLRISIRRMVKTHTFYWTVLGLVALNTFCVAIVHHNQPDWLSVFLYYAEFLFLGLFLAEMCLKMYSLGPRLYFHSAFNRFDCGVIMGSIFEVLWGVFRPGTSFGISVLRALRLLRIFKITKYWASLRNLVVSLMNSMKSIISLIFLLFLFILVFALLGMQLFGGRFIFEDYTPANFDTFPAAIMTVFQILTGEDWNEVMYNGIRSQGGVKSGMWSSIYFIVLTLFGNYTLLNVFLAIAVDNLANAQELTKDEEDEEAAVNQKHALQKAKEVGAMSSLMSSDRRRRHYLYRKRAIHRTRHAYSLEQAESLADGPSCPPLNPSNSFMSRRERRRRMTMSVWEQRTSQLRRHRQMSSREILFSSPSEEQEAAPVGPHHPKPTGTPTGSLKLADATAEPPKPMDIPLDEPTLSVGAPKPPLSTPSDTPPIDLPLPAATESTTVFMMDAAEYEPCSEGNLAVTNHCRPGLNGLRSPRLAGERRRRAVRKFRPPPSDTLTPDMAGMRPRRLRGTGYGEIPTGAKGLDSPQEDWSSRSVSGDRNTTEEQDRSVANERGAKTPSQTREAENMQVDPDQSGGSELQNKEECPELEAPTLQLSQEVVIQLQEGSTGDSESDKKAASPNQDKSPLSSSVIIDVPDVQASLELTPIPGNSEDVDTSKPEKEEELQTCPANTVTPDSMFIFKPENPIRRACHYVVNLRYFEMCILLVIAASSIALAAEDPVSATSDWNKVLRYFDYVFTGVFTFEMIIKMIDQGLILHDGSYFRDLWNILDFIVVVGALVAFALTNVLGNNKGRDIKTIKSLRVLRVLRPLKTIKRLPKLKAVFDCVVTSLKNVFNILIVYKLFMFIFAVIAVQLFKGKFFYCTDGSKDTEKDCQGFYIDYEKDKKEVKKRDWRRHDFHYDNVVWALLTLFTVSTGEGWPQVLQHSVDVTEEDRGPSRGNRMEMSIFYVIYFVVFPFFFVNIFVALIIITFQEQGDKMMEECSLEKNERACIDFAISAKPLTRYMPQNRQTFQYRLWHFVVSPSFEYTVLAMIALNTIVLMMKYYTAPPAYEAVLKHLNTAFTVLFSVECVLKIMAFGFLNYFRDTWNIFDFITVLGSITEIVVDLQSIETFNMGFLKLFRAARLIKLLRQGYTIRILLWTFVQSFKALPYVCLLIAMLFFIYAIIGMQVFGNIRLDEETHINQHNNFKTFFGALMLLFRSATGESWQEIMLSCLGGQKCEPDPLAVPSDHEDRCGTEFAYFYFVSFIFFSSFLMLNLFVAVIMDNFEYLTRDSSILGPHHLDEFVRIWGEYDRAACWRIHYTDMYEMLTHMSPPLGLGKKCPSKLAYKRLVLMNMPVDEEMSVHFTSTLMALIRTALEVKIARGGEDRGQMDSDLQKEISIIWPHLSQKTLDVLVPIHKASQMTIGKIYAAMMIMDYYKQNKARKLRQQLEEQKHAPMFQRMDASSLPQDILSSARALPFLSHSAGSALTRGGFVALSPISPQEMFMQPIALEVKEDDYHHYCQHQLHQQLQTLVPERKESNRALCTTNRQEAKLKVPGRAVSIRASSMPRLAVDTQVGIESSKSIKRSFSTIGDQCVNGLWQEEHSLERVSPDRQYRPRQRSIRGIRTNLKEPAVHERGRSKERRHLLSPDVSRCNSEERSRDPSQERKRSCSPGERCTDALHRQGNASGSPGPSNSESGTPRSRRQLPQTPSRPRPHISYSPLVCRANASPLAASESSAQTQVVPGQLEELAWKLVGEKSAQVAAAGSGVAVAGVGVHGPGVGNPHPSPHRYISEPYLPLREEFHSPESSSLEETLTFEAAIATSLGRANTISSAPQLRHNWQVPNGHFHKRLGQASSVPACELRSDTDEDDRC</sequence>
<keyword evidence="4 19" id="KW-0109">Calcium transport</keyword>
<evidence type="ECO:0000259" key="23">
    <source>
        <dbReference type="SMART" id="SM01062"/>
    </source>
</evidence>
<evidence type="ECO:0000256" key="13">
    <source>
        <dbReference type="ARBA" id="ARBA00023136"/>
    </source>
</evidence>
<keyword evidence="12" id="KW-0406">Ion transport</keyword>
<feature type="transmembrane region" description="Helical" evidence="22">
    <location>
        <begin position="1300"/>
        <end position="1322"/>
    </location>
</feature>
<dbReference type="PANTHER" id="PTHR45628:SF5">
    <property type="entry name" value="VOLTAGE-DEPENDENT R-TYPE CALCIUM CHANNEL SUBUNIT ALPHA-1E"/>
    <property type="match status" value="1"/>
</dbReference>
<comment type="catalytic activity">
    <reaction evidence="17">
        <text>Ca(2+)(in) = Ca(2+)(out)</text>
        <dbReference type="Rhea" id="RHEA:29671"/>
        <dbReference type="ChEBI" id="CHEBI:29108"/>
    </reaction>
</comment>
<keyword evidence="2" id="KW-0813">Transport</keyword>
<dbReference type="FunFam" id="1.10.238.10:FF:000063">
    <property type="entry name" value="Voltage-dependent N-type calcium channel subunit alpha"/>
    <property type="match status" value="1"/>
</dbReference>
<feature type="transmembrane region" description="Helical" evidence="22">
    <location>
        <begin position="130"/>
        <end position="151"/>
    </location>
</feature>
<dbReference type="SMART" id="SM01062">
    <property type="entry name" value="Ca_chan_IQ"/>
    <property type="match status" value="1"/>
</dbReference>
<dbReference type="Pfam" id="PF00520">
    <property type="entry name" value="Ion_trans"/>
    <property type="match status" value="4"/>
</dbReference>
<feature type="binding site" evidence="18">
    <location>
        <position position="315"/>
    </location>
    <ligand>
        <name>Ca(2+)</name>
        <dbReference type="ChEBI" id="CHEBI:29108"/>
    </ligand>
</feature>
<evidence type="ECO:0000256" key="4">
    <source>
        <dbReference type="ARBA" id="ARBA00022568"/>
    </source>
</evidence>
<feature type="compositionally biased region" description="Polar residues" evidence="21">
    <location>
        <begin position="994"/>
        <end position="1005"/>
    </location>
</feature>
<keyword evidence="10 19" id="KW-0851">Voltage-gated channel</keyword>
<keyword evidence="20" id="KW-0175">Coiled coil</keyword>
<dbReference type="Gene3D" id="1.10.287.70">
    <property type="match status" value="4"/>
</dbReference>
<keyword evidence="13 22" id="KW-0472">Membrane</keyword>
<feature type="compositionally biased region" description="Basic residues" evidence="21">
    <location>
        <begin position="946"/>
        <end position="955"/>
    </location>
</feature>
<feature type="transmembrane region" description="Helical" evidence="22">
    <location>
        <begin position="686"/>
        <end position="708"/>
    </location>
</feature>
<feature type="compositionally biased region" description="Polar residues" evidence="21">
    <location>
        <begin position="1085"/>
        <end position="1097"/>
    </location>
</feature>
<evidence type="ECO:0000256" key="22">
    <source>
        <dbReference type="SAM" id="Phobius"/>
    </source>
</evidence>
<evidence type="ECO:0000256" key="12">
    <source>
        <dbReference type="ARBA" id="ARBA00023065"/>
    </source>
</evidence>
<feature type="transmembrane region" description="Helical" evidence="22">
    <location>
        <begin position="1235"/>
        <end position="1254"/>
    </location>
</feature>
<evidence type="ECO:0000256" key="5">
    <source>
        <dbReference type="ARBA" id="ARBA00022673"/>
    </source>
</evidence>
<dbReference type="Gene3D" id="1.20.120.350">
    <property type="entry name" value="Voltage-gated potassium channels. Chain C"/>
    <property type="match status" value="4"/>
</dbReference>
<dbReference type="Pfam" id="PF16905">
    <property type="entry name" value="GPHH"/>
    <property type="match status" value="1"/>
</dbReference>
<dbReference type="FunFam" id="1.20.120.350:FF:000011">
    <property type="entry name" value="Voltage-dependent N-type calcium channel subunit alpha"/>
    <property type="match status" value="1"/>
</dbReference>
<reference evidence="24 25" key="1">
    <citation type="submission" date="2024-06" db="EMBL/GenBank/DDBJ databases">
        <authorList>
            <person name="Pan Q."/>
            <person name="Wen M."/>
            <person name="Jouanno E."/>
            <person name="Zahm M."/>
            <person name="Klopp C."/>
            <person name="Cabau C."/>
            <person name="Louis A."/>
            <person name="Berthelot C."/>
            <person name="Parey E."/>
            <person name="Roest Crollius H."/>
            <person name="Montfort J."/>
            <person name="Robinson-Rechavi M."/>
            <person name="Bouchez O."/>
            <person name="Lampietro C."/>
            <person name="Lopez Roques C."/>
            <person name="Donnadieu C."/>
            <person name="Postlethwait J."/>
            <person name="Bobe J."/>
            <person name="Verreycken H."/>
            <person name="Guiguen Y."/>
        </authorList>
    </citation>
    <scope>NUCLEOTIDE SEQUENCE [LARGE SCALE GENOMIC DNA]</scope>
    <source>
        <strain evidence="24">Up_M1</strain>
        <tissue evidence="24">Testis</tissue>
    </source>
</reference>
<dbReference type="Proteomes" id="UP001557470">
    <property type="component" value="Unassembled WGS sequence"/>
</dbReference>
<dbReference type="Gene3D" id="6.10.250.2500">
    <property type="match status" value="1"/>
</dbReference>
<feature type="transmembrane region" description="Helical" evidence="22">
    <location>
        <begin position="222"/>
        <end position="244"/>
    </location>
</feature>
<dbReference type="FunFam" id="1.10.287.70:FF:000025">
    <property type="entry name" value="Voltage-dependent R-type calcium channel subunit alpha"/>
    <property type="match status" value="1"/>
</dbReference>
<keyword evidence="14" id="KW-1015">Disulfide bond</keyword>
<dbReference type="PRINTS" id="PR00167">
    <property type="entry name" value="CACHANNEL"/>
</dbReference>
<accession>A0ABD0Y5Y6</accession>
<evidence type="ECO:0000256" key="3">
    <source>
        <dbReference type="ARBA" id="ARBA00022553"/>
    </source>
</evidence>
<comment type="caution">
    <text evidence="24">The sequence shown here is derived from an EMBL/GenBank/DDBJ whole genome shotgun (WGS) entry which is preliminary data.</text>
</comment>
<dbReference type="PANTHER" id="PTHR45628">
    <property type="entry name" value="VOLTAGE-DEPENDENT CALCIUM CHANNEL TYPE A SUBUNIT ALPHA-1"/>
    <property type="match status" value="1"/>
</dbReference>
<keyword evidence="5 19" id="KW-0107">Calcium channel</keyword>
<feature type="transmembrane region" description="Helical" evidence="22">
    <location>
        <begin position="1493"/>
        <end position="1512"/>
    </location>
</feature>
<dbReference type="EMBL" id="JAGEUA010000001">
    <property type="protein sequence ID" value="KAL1022446.1"/>
    <property type="molecule type" value="Genomic_DNA"/>
</dbReference>
<protein>
    <recommendedName>
        <fullName evidence="23">Voltage-dependent calcium channel alpha-1 subunit IQ domain-containing protein</fullName>
    </recommendedName>
</protein>
<keyword evidence="9 18" id="KW-0106">Calcium</keyword>
<keyword evidence="6 22" id="KW-0812">Transmembrane</keyword>
<evidence type="ECO:0000256" key="1">
    <source>
        <dbReference type="ARBA" id="ARBA00004141"/>
    </source>
</evidence>
<feature type="region of interest" description="Disordered" evidence="21">
    <location>
        <begin position="1071"/>
        <end position="1135"/>
    </location>
</feature>
<dbReference type="FunFam" id="1.20.120.350:FF:000015">
    <property type="entry name" value="Voltage-dependent N-type calcium channel subunit alpha"/>
    <property type="match status" value="1"/>
</dbReference>
<feature type="compositionally biased region" description="Basic and acidic residues" evidence="21">
    <location>
        <begin position="2077"/>
        <end position="2088"/>
    </location>
</feature>
<feature type="transmembrane region" description="Helical" evidence="22">
    <location>
        <begin position="301"/>
        <end position="324"/>
    </location>
</feature>
<evidence type="ECO:0000256" key="6">
    <source>
        <dbReference type="ARBA" id="ARBA00022692"/>
    </source>
</evidence>
<feature type="transmembrane region" description="Helical" evidence="22">
    <location>
        <begin position="163"/>
        <end position="183"/>
    </location>
</feature>
<evidence type="ECO:0000256" key="17">
    <source>
        <dbReference type="ARBA" id="ARBA00036634"/>
    </source>
</evidence>
<comment type="subcellular location">
    <subcellularLocation>
        <location evidence="1 19">Membrane</location>
        <topology evidence="1 19">Multi-pass membrane protein</topology>
    </subcellularLocation>
</comment>
<keyword evidence="7 18" id="KW-0479">Metal-binding</keyword>
<feature type="binding site" evidence="18">
    <location>
        <position position="1383"/>
    </location>
    <ligand>
        <name>Ca(2+)</name>
        <dbReference type="ChEBI" id="CHEBI:29108"/>
    </ligand>
</feature>
<feature type="binding site" evidence="18">
    <location>
        <position position="662"/>
    </location>
    <ligand>
        <name>Ca(2+)</name>
        <dbReference type="ChEBI" id="CHEBI:29108"/>
    </ligand>
</feature>
<feature type="coiled-coil region" evidence="20">
    <location>
        <begin position="704"/>
        <end position="731"/>
    </location>
</feature>
<dbReference type="InterPro" id="IPR014873">
    <property type="entry name" value="VDCC_a1su_IQ"/>
</dbReference>
<feature type="domain" description="Voltage-dependent calcium channel alpha-1 subunit IQ" evidence="23">
    <location>
        <begin position="1867"/>
        <end position="1901"/>
    </location>
</feature>
<dbReference type="Gene3D" id="6.10.250.2180">
    <property type="match status" value="1"/>
</dbReference>
<feature type="compositionally biased region" description="Basic and acidic residues" evidence="21">
    <location>
        <begin position="2104"/>
        <end position="2118"/>
    </location>
</feature>
<keyword evidence="16" id="KW-0407">Ion channel</keyword>
<gene>
    <name evidence="24" type="ORF">UPYG_G00027750</name>
</gene>
<evidence type="ECO:0000256" key="8">
    <source>
        <dbReference type="ARBA" id="ARBA00022737"/>
    </source>
</evidence>
<feature type="transmembrane region" description="Helical" evidence="22">
    <location>
        <begin position="336"/>
        <end position="356"/>
    </location>
</feature>
<dbReference type="Pfam" id="PF08763">
    <property type="entry name" value="Ca_chan_IQ"/>
    <property type="match status" value="1"/>
</dbReference>
<evidence type="ECO:0000256" key="16">
    <source>
        <dbReference type="ARBA" id="ARBA00023303"/>
    </source>
</evidence>
<feature type="transmembrane region" description="Helical" evidence="22">
    <location>
        <begin position="1524"/>
        <end position="1546"/>
    </location>
</feature>
<dbReference type="FunFam" id="1.20.120.350:FF:000013">
    <property type="entry name" value="Voltage-dependent N-type calcium channel subunit alpha"/>
    <property type="match status" value="1"/>
</dbReference>
<dbReference type="InterPro" id="IPR050599">
    <property type="entry name" value="VDCC_alpha-1_subunit"/>
</dbReference>
<feature type="compositionally biased region" description="Basic and acidic residues" evidence="21">
    <location>
        <begin position="1006"/>
        <end position="1021"/>
    </location>
</feature>
<dbReference type="FunFam" id="1.20.120.350:FF:000001">
    <property type="entry name" value="Voltage-dependent L-type calcium channel subunit alpha"/>
    <property type="match status" value="1"/>
</dbReference>
<dbReference type="InterPro" id="IPR027359">
    <property type="entry name" value="Volt_channel_dom_sf"/>
</dbReference>
<feature type="transmembrane region" description="Helical" evidence="22">
    <location>
        <begin position="92"/>
        <end position="109"/>
    </location>
</feature>
<dbReference type="InterPro" id="IPR002077">
    <property type="entry name" value="VDCCAlpha1"/>
</dbReference>
<evidence type="ECO:0000313" key="24">
    <source>
        <dbReference type="EMBL" id="KAL1022446.1"/>
    </source>
</evidence>